<comment type="similarity">
    <text evidence="1">Belongs to the GW182 family.</text>
</comment>
<evidence type="ECO:0000256" key="6">
    <source>
        <dbReference type="SAM" id="MobiDB-lite"/>
    </source>
</evidence>
<feature type="region of interest" description="Disordered" evidence="6">
    <location>
        <begin position="1"/>
        <end position="36"/>
    </location>
</feature>
<dbReference type="InterPro" id="IPR052068">
    <property type="entry name" value="GW182_domain"/>
</dbReference>
<feature type="compositionally biased region" description="Gly residues" evidence="6">
    <location>
        <begin position="931"/>
        <end position="946"/>
    </location>
</feature>
<dbReference type="GO" id="GO:0060213">
    <property type="term" value="P:positive regulation of nuclear-transcribed mRNA poly(A) tail shortening"/>
    <property type="evidence" value="ECO:0007669"/>
    <property type="project" value="TreeGrafter"/>
</dbReference>
<dbReference type="GO" id="GO:0005654">
    <property type="term" value="C:nucleoplasm"/>
    <property type="evidence" value="ECO:0007669"/>
    <property type="project" value="TreeGrafter"/>
</dbReference>
<dbReference type="GO" id="GO:0006417">
    <property type="term" value="P:regulation of translation"/>
    <property type="evidence" value="ECO:0007669"/>
    <property type="project" value="UniProtKB-KW"/>
</dbReference>
<feature type="compositionally biased region" description="Basic and acidic residues" evidence="6">
    <location>
        <begin position="1"/>
        <end position="20"/>
    </location>
</feature>
<evidence type="ECO:0000313" key="11">
    <source>
        <dbReference type="Proteomes" id="UP000886611"/>
    </source>
</evidence>
<keyword evidence="4" id="KW-0694">RNA-binding</keyword>
<dbReference type="PANTHER" id="PTHR13020:SF32">
    <property type="entry name" value="TRINUCLEOTIDE REPEAT-CONTAINING GENE 6B PROTEIN"/>
    <property type="match status" value="1"/>
</dbReference>
<dbReference type="InterPro" id="IPR000504">
    <property type="entry name" value="RRM_dom"/>
</dbReference>
<feature type="region of interest" description="Disordered" evidence="6">
    <location>
        <begin position="359"/>
        <end position="525"/>
    </location>
</feature>
<feature type="region of interest" description="Disordered" evidence="6">
    <location>
        <begin position="695"/>
        <end position="728"/>
    </location>
</feature>
<dbReference type="PANTHER" id="PTHR13020">
    <property type="entry name" value="TRINUCLEOTIDE REPEAT-CONTAINING GENE 6"/>
    <property type="match status" value="1"/>
</dbReference>
<sequence length="2004" mass="204453">MPTKEEKKWAARVEKTRAAQKEASASTSEQTNDKCTEKEDEYYECSSQVYSLHVITQCAVTGCIINIVNRLGYLNGGNNAKRVALPNGQPPSAPAQRYMPREVPPRFRCQQDHKVLLKRGQPPPPSCMLLGSGGPAPLSHPQTSSTTNPGDNGSPTDSNLGAASSSSAAASNYANSTWGPAAASTQCWDKVIVDGSDLEEWPSIAGKELEGGSGTVPSPAESSSSGECSIGINPSASGAPTQPSSGLQQGAANSSSVMQSNECTQGSGNGGAWSLITAGVNGGGVAAKSKPTQSSSPSAADGTAGGNSGTSSWKGTGSTNFNPNSNPSAWPALVQDGCSSGGSVRKVGGELEEGVCITSSGQSEARAASESPPAATSCLNPTTTTSVTTPAPSSSINSASHLHHQNPSTPREQQESEELIGWAASQEPAAGPKKGGNNGGPLPTSSSSRSDEGGKGEVSTALEDSSWRSHQPALQNKGGGTSRTDPWDNWGSSSGGTSWGYGNQDNGGNGGGKGGKAWGSGGGEGTKTVAVAAAVTQGVWGSTALGEDLSVGEWGTGGVPASSSLPLTNSNTNPSTTGAWDNQKGLQMEGGGQGSNNASGWGRSSGSAGSETGGQGSTGSNSRSGGGGGGGGSGGHNSSSGGRNRGHHQRPIQHDPEAALQSMLSRTDLDPRVLSNSGWGQTQIRQNVAWDLDESRGGVANPVNSTAAGENRKVENNNRGTEGWESSHSTLTANPANLGTVSANPAAAANSGHAATTTCSSVANSAAIQAKNSGGNGGGWGGEPLPPGQSSGQPKTSGWGDAEWRERSVGGGPGMNSCQGGWGDYNKPSPTGTSSWGPPGHSGPGRGNSEDKNVPASPPSSSFSWKEGSKEGGWGRQGGSNNSATPSWTIANKNDNGWGEPEPVVNKPGWRTGGEGKTGLPLGVAAAEMGSWGGGVSGGPGPGPGTTSGPSCWDEPTGRGGWGESGGKQGGCSSWGKQPLSQTSSQHQDSSIQGSWGQPSGGRSLPPPQSWTSGPLPPSGHIDDEPSGWEEPSPQSISRKMDIDDGTSAWGDPSSYNYKNVNLWDKNSASLAAQPPPSQQPPPPVASSMQQPASQPSGAGQPPPRDVIAGPSSVGKTPGSVWNSSSSSGPPVDNGTAAWGKPTDTSSTWGDPEDTGKAASGWGNPSPNPANPVKPGSKSMQESWGESESSVTATRHPSWEEDEDGGVWNSAGSQGSNSSYNSSGWSQGGNKKANPKQTQADDPTGNKMDVSVGPLQDKKLDTDKRGMNLGDYNGEPRKGRQVFRQPNPKDIGPVDPGTYYDKLTLPFSNQDGCLGEDSPCSPFSPPPSFKHSPSGGSGLGFNPQHYSSAVRQGGNHGMFGSGMTQSRGVHPATVPTMNSPGLRNQVPTQFLSPQVSASMLKQLPPNSGLNPGLFNVAPQLSPLSQLSPQQLAMLSQLPQIHQFQLLARMMNVLQQQQRQQQQPTGVLKHSPSHLSKQHQDNLVHSGLGGGISDLHAKGQIPGYPGFGSNVNIGSLDFPSMVGGGNKDAGSQQSRFKQWTSMMDGLSPAASPPEPTLHKNGAVVPPVKVRVDSPFSQYEMSSDALSGHGVSSGDSWLPPRSSANKMGSKSSNPSWPPEFQPGVPWKGIQSIDPESDPYMTPGSVLGGTGGSPVVDTDHQLLRDNAGSNPSLNTPLPSPGAWPFSSASDSSFTNVHNPSAKYNEYKSSWPPDPIGHNKLWKASRNTTPLPRPPPGLTNQKPSSVSPWPSGAPRVNRGWGGVGQDSRYVGGSAAWSDSGVRGSCWLVLSNLTPQIDGSTLRTICMQHGPLLTFHLNLTQGSALIRYSSKQEAIKAQTALHGCVLGNTTILAEFVSEEEVSRYFAHSQSGVAGGAQTTVAASVAPGSGSGINSGGGSNVPSTVGSGAGGGGGSSGWQSLDTGSSPGDPTGSGAGANLNLFSQWSSAAGSSSVGATGSLMDVPRQSLWGGSSGYPSSLWGAPSIEDSHQISSPSPLLPGDLLGGGSDSI</sequence>
<dbReference type="GO" id="GO:0003723">
    <property type="term" value="F:RNA binding"/>
    <property type="evidence" value="ECO:0007669"/>
    <property type="project" value="UniProtKB-KW"/>
</dbReference>
<organism evidence="10 11">
    <name type="scientific">Polypterus senegalus</name>
    <name type="common">Senegal bichir</name>
    <dbReference type="NCBI Taxonomy" id="55291"/>
    <lineage>
        <taxon>Eukaryota</taxon>
        <taxon>Metazoa</taxon>
        <taxon>Chordata</taxon>
        <taxon>Craniata</taxon>
        <taxon>Vertebrata</taxon>
        <taxon>Euteleostomi</taxon>
        <taxon>Actinopterygii</taxon>
        <taxon>Polypteriformes</taxon>
        <taxon>Polypteridae</taxon>
        <taxon>Polypterus</taxon>
    </lineage>
</organism>
<accession>A0A8X7XAS9</accession>
<dbReference type="Pfam" id="PF16608">
    <property type="entry name" value="TNRC6-PABC_bdg"/>
    <property type="match status" value="1"/>
</dbReference>
<feature type="compositionally biased region" description="Low complexity" evidence="6">
    <location>
        <begin position="562"/>
        <end position="577"/>
    </location>
</feature>
<feature type="compositionally biased region" description="Polar residues" evidence="6">
    <location>
        <begin position="1600"/>
        <end position="1612"/>
    </location>
</feature>
<feature type="region of interest" description="Disordered" evidence="6">
    <location>
        <begin position="1316"/>
        <end position="1381"/>
    </location>
</feature>
<feature type="compositionally biased region" description="Polar residues" evidence="6">
    <location>
        <begin position="396"/>
        <end position="411"/>
    </location>
</feature>
<keyword evidence="2" id="KW-0597">Phosphoprotein</keyword>
<feature type="region of interest" description="Disordered" evidence="6">
    <location>
        <begin position="548"/>
        <end position="682"/>
    </location>
</feature>
<evidence type="ECO:0000259" key="8">
    <source>
        <dbReference type="Pfam" id="PF10427"/>
    </source>
</evidence>
<keyword evidence="3" id="KW-0810">Translation regulation</keyword>
<evidence type="ECO:0000256" key="1">
    <source>
        <dbReference type="ARBA" id="ARBA00007302"/>
    </source>
</evidence>
<feature type="non-terminal residue" evidence="10">
    <location>
        <position position="2004"/>
    </location>
</feature>
<evidence type="ECO:0000256" key="2">
    <source>
        <dbReference type="ARBA" id="ARBA00022553"/>
    </source>
</evidence>
<evidence type="ECO:0000313" key="10">
    <source>
        <dbReference type="EMBL" id="KAG2464676.1"/>
    </source>
</evidence>
<feature type="compositionally biased region" description="Gly residues" evidence="6">
    <location>
        <begin position="493"/>
        <end position="525"/>
    </location>
</feature>
<feature type="domain" description="RRM" evidence="7">
    <location>
        <begin position="1783"/>
        <end position="1846"/>
    </location>
</feature>
<feature type="region of interest" description="Disordered" evidence="6">
    <location>
        <begin position="770"/>
        <end position="1294"/>
    </location>
</feature>
<dbReference type="InterPro" id="IPR019486">
    <property type="entry name" value="Argonaute_hook_dom"/>
</dbReference>
<evidence type="ECO:0000259" key="7">
    <source>
        <dbReference type="Pfam" id="PF00076"/>
    </source>
</evidence>
<dbReference type="GO" id="GO:0035195">
    <property type="term" value="P:miRNA-mediated post-transcriptional gene silencing"/>
    <property type="evidence" value="ECO:0007669"/>
    <property type="project" value="TreeGrafter"/>
</dbReference>
<dbReference type="EMBL" id="JAATIS010003638">
    <property type="protein sequence ID" value="KAG2464676.1"/>
    <property type="molecule type" value="Genomic_DNA"/>
</dbReference>
<feature type="non-terminal residue" evidence="10">
    <location>
        <position position="1"/>
    </location>
</feature>
<feature type="region of interest" description="Disordered" evidence="6">
    <location>
        <begin position="1973"/>
        <end position="2004"/>
    </location>
</feature>
<evidence type="ECO:0000259" key="9">
    <source>
        <dbReference type="Pfam" id="PF16608"/>
    </source>
</evidence>
<feature type="compositionally biased region" description="Polar residues" evidence="6">
    <location>
        <begin position="1178"/>
        <end position="1195"/>
    </location>
</feature>
<feature type="compositionally biased region" description="Low complexity" evidence="6">
    <location>
        <begin position="1208"/>
        <end position="1230"/>
    </location>
</feature>
<feature type="compositionally biased region" description="Low complexity" evidence="6">
    <location>
        <begin position="1086"/>
        <end position="1099"/>
    </location>
</feature>
<feature type="region of interest" description="Disordered" evidence="6">
    <location>
        <begin position="207"/>
        <end position="346"/>
    </location>
</feature>
<comment type="caution">
    <text evidence="10">The sequence shown here is derived from an EMBL/GenBank/DDBJ whole genome shotgun (WGS) entry which is preliminary data.</text>
</comment>
<feature type="compositionally biased region" description="Low complexity" evidence="6">
    <location>
        <begin position="1916"/>
        <end position="1926"/>
    </location>
</feature>
<feature type="compositionally biased region" description="Low complexity" evidence="6">
    <location>
        <begin position="595"/>
        <end position="610"/>
    </location>
</feature>
<reference evidence="10 11" key="1">
    <citation type="journal article" date="2021" name="Cell">
        <title>Tracing the genetic footprints of vertebrate landing in non-teleost ray-finned fishes.</title>
        <authorList>
            <person name="Bi X."/>
            <person name="Wang K."/>
            <person name="Yang L."/>
            <person name="Pan H."/>
            <person name="Jiang H."/>
            <person name="Wei Q."/>
            <person name="Fang M."/>
            <person name="Yu H."/>
            <person name="Zhu C."/>
            <person name="Cai Y."/>
            <person name="He Y."/>
            <person name="Gan X."/>
            <person name="Zeng H."/>
            <person name="Yu D."/>
            <person name="Zhu Y."/>
            <person name="Jiang H."/>
            <person name="Qiu Q."/>
            <person name="Yang H."/>
            <person name="Zhang Y.E."/>
            <person name="Wang W."/>
            <person name="Zhu M."/>
            <person name="He S."/>
            <person name="Zhang G."/>
        </authorList>
    </citation>
    <scope>NUCLEOTIDE SEQUENCE [LARGE SCALE GENOMIC DNA]</scope>
    <source>
        <strain evidence="10">Bchr_013</strain>
    </source>
</reference>
<dbReference type="InterPro" id="IPR035979">
    <property type="entry name" value="RBD_domain_sf"/>
</dbReference>
<feature type="compositionally biased region" description="Low complexity" evidence="6">
    <location>
        <begin position="309"/>
        <end position="319"/>
    </location>
</feature>
<dbReference type="SUPFAM" id="SSF54928">
    <property type="entry name" value="RNA-binding domain, RBD"/>
    <property type="match status" value="1"/>
</dbReference>
<feature type="compositionally biased region" description="Gly residues" evidence="6">
    <location>
        <begin position="624"/>
        <end position="635"/>
    </location>
</feature>
<feature type="compositionally biased region" description="Low complexity" evidence="6">
    <location>
        <begin position="1986"/>
        <end position="1995"/>
    </location>
</feature>
<protein>
    <submittedName>
        <fullName evidence="10">TNR6B protein</fullName>
    </submittedName>
</protein>
<feature type="compositionally biased region" description="Polar residues" evidence="6">
    <location>
        <begin position="140"/>
        <end position="161"/>
    </location>
</feature>
<dbReference type="Pfam" id="PF00076">
    <property type="entry name" value="RRM_1"/>
    <property type="match status" value="1"/>
</dbReference>
<dbReference type="GO" id="GO:0000932">
    <property type="term" value="C:P-body"/>
    <property type="evidence" value="ECO:0007669"/>
    <property type="project" value="TreeGrafter"/>
</dbReference>
<proteinExistence type="inferred from homology"/>
<feature type="compositionally biased region" description="Polar residues" evidence="6">
    <location>
        <begin position="717"/>
        <end position="728"/>
    </location>
</feature>
<keyword evidence="5" id="KW-0943">RNA-mediated gene silencing</keyword>
<feature type="region of interest" description="Disordered" evidence="6">
    <location>
        <begin position="1720"/>
        <end position="1752"/>
    </location>
</feature>
<feature type="compositionally biased region" description="Low complexity" evidence="6">
    <location>
        <begin position="828"/>
        <end position="839"/>
    </location>
</feature>
<evidence type="ECO:0000256" key="3">
    <source>
        <dbReference type="ARBA" id="ARBA00022845"/>
    </source>
</evidence>
<gene>
    <name evidence="10" type="primary">Tnrc6b</name>
    <name evidence="10" type="ORF">GTO96_0002351</name>
</gene>
<dbReference type="InterPro" id="IPR012677">
    <property type="entry name" value="Nucleotide-bd_a/b_plait_sf"/>
</dbReference>
<feature type="region of interest" description="Disordered" evidence="6">
    <location>
        <begin position="1579"/>
        <end position="1678"/>
    </location>
</feature>
<dbReference type="GO" id="GO:0005829">
    <property type="term" value="C:cytosol"/>
    <property type="evidence" value="ECO:0007669"/>
    <property type="project" value="UniProtKB-ARBA"/>
</dbReference>
<feature type="compositionally biased region" description="Low complexity" evidence="6">
    <location>
        <begin position="363"/>
        <end position="395"/>
    </location>
</feature>
<evidence type="ECO:0000256" key="5">
    <source>
        <dbReference type="ARBA" id="ARBA00023158"/>
    </source>
</evidence>
<dbReference type="FunFam" id="3.30.70.330:FF:000011">
    <property type="entry name" value="trinucleotide repeat-containing gene 6A protein-like"/>
    <property type="match status" value="1"/>
</dbReference>
<feature type="domain" description="TNRC6 PABC binding" evidence="9">
    <location>
        <begin position="1504"/>
        <end position="1776"/>
    </location>
</feature>
<evidence type="ECO:0000256" key="4">
    <source>
        <dbReference type="ARBA" id="ARBA00022884"/>
    </source>
</evidence>
<feature type="compositionally biased region" description="Pro residues" evidence="6">
    <location>
        <begin position="1074"/>
        <end position="1085"/>
    </location>
</feature>
<feature type="compositionally biased region" description="Polar residues" evidence="6">
    <location>
        <begin position="234"/>
        <end position="266"/>
    </location>
</feature>
<feature type="region of interest" description="Disordered" evidence="6">
    <location>
        <begin position="118"/>
        <end position="164"/>
    </location>
</feature>
<feature type="compositionally biased region" description="Gly residues" evidence="6">
    <location>
        <begin position="1901"/>
        <end position="1910"/>
    </location>
</feature>
<feature type="region of interest" description="Disordered" evidence="6">
    <location>
        <begin position="1456"/>
        <end position="1486"/>
    </location>
</feature>
<feature type="compositionally biased region" description="Low complexity" evidence="6">
    <location>
        <begin position="217"/>
        <end position="232"/>
    </location>
</feature>
<dbReference type="Gene3D" id="3.30.70.330">
    <property type="match status" value="1"/>
</dbReference>
<feature type="compositionally biased region" description="Gly residues" evidence="6">
    <location>
        <begin position="958"/>
        <end position="970"/>
    </location>
</feature>
<keyword evidence="11" id="KW-1185">Reference proteome</keyword>
<feature type="compositionally biased region" description="Polar residues" evidence="6">
    <location>
        <begin position="879"/>
        <end position="895"/>
    </location>
</feature>
<feature type="compositionally biased region" description="Polar residues" evidence="6">
    <location>
        <begin position="975"/>
        <end position="998"/>
    </location>
</feature>
<feature type="domain" description="Argonaute hook" evidence="8">
    <location>
        <begin position="1117"/>
        <end position="1236"/>
    </location>
</feature>
<dbReference type="Proteomes" id="UP000886611">
    <property type="component" value="Unassembled WGS sequence"/>
</dbReference>
<dbReference type="Pfam" id="PF10427">
    <property type="entry name" value="Ago_hook"/>
    <property type="match status" value="1"/>
</dbReference>
<feature type="compositionally biased region" description="Basic and acidic residues" evidence="6">
    <location>
        <begin position="1256"/>
        <end position="1266"/>
    </location>
</feature>
<dbReference type="InterPro" id="IPR032226">
    <property type="entry name" value="TNRC6_PABC-bd"/>
</dbReference>
<feature type="region of interest" description="Disordered" evidence="6">
    <location>
        <begin position="1885"/>
        <end position="1931"/>
    </location>
</feature>
<name>A0A8X7XAS9_POLSE</name>